<accession>A0AAD4E4C6</accession>
<dbReference type="Proteomes" id="UP001195769">
    <property type="component" value="Unassembled WGS sequence"/>
</dbReference>
<dbReference type="GeneID" id="64671365"/>
<sequence>MSSILQWVAEIEIHRIGVSQSSPVKWEFLTGEVHFTKPTYDASRCLSGTFLDPIPEYFRDRTLLANAGAQSGGTEGSSSKIKPDNAGPSAVLIGDATSQSFDASRALRCRYGQSCYDPHPIRNGTALSPATSTSVTCNPEDDERCTFGGETDNWINTFQTQAVASAVMRLVPTKSCQWVVQDMDRSNMDDDMPRTRGTAQNRKVWWRNDVLIALGLQSAIYMRWPQGHSHGCHHFVKTLALLSWGAETGSIEIEGKMKPFAQCGNIDHRCYRTGFSNSGYHGT</sequence>
<evidence type="ECO:0000313" key="1">
    <source>
        <dbReference type="EMBL" id="KAG1899466.1"/>
    </source>
</evidence>
<dbReference type="AlphaFoldDB" id="A0AAD4E4C6"/>
<keyword evidence="2" id="KW-1185">Reference proteome</keyword>
<reference evidence="1" key="1">
    <citation type="journal article" date="2020" name="New Phytol.">
        <title>Comparative genomics reveals dynamic genome evolution in host specialist ectomycorrhizal fungi.</title>
        <authorList>
            <person name="Lofgren L.A."/>
            <person name="Nguyen N.H."/>
            <person name="Vilgalys R."/>
            <person name="Ruytinx J."/>
            <person name="Liao H.L."/>
            <person name="Branco S."/>
            <person name="Kuo A."/>
            <person name="LaButti K."/>
            <person name="Lipzen A."/>
            <person name="Andreopoulos W."/>
            <person name="Pangilinan J."/>
            <person name="Riley R."/>
            <person name="Hundley H."/>
            <person name="Na H."/>
            <person name="Barry K."/>
            <person name="Grigoriev I.V."/>
            <person name="Stajich J.E."/>
            <person name="Kennedy P.G."/>
        </authorList>
    </citation>
    <scope>NUCLEOTIDE SEQUENCE</scope>
    <source>
        <strain evidence="1">FC203</strain>
    </source>
</reference>
<proteinExistence type="predicted"/>
<comment type="caution">
    <text evidence="1">The sequence shown here is derived from an EMBL/GenBank/DDBJ whole genome shotgun (WGS) entry which is preliminary data.</text>
</comment>
<gene>
    <name evidence="1" type="ORF">F5891DRAFT_980998</name>
</gene>
<name>A0AAD4E4C6_9AGAM</name>
<dbReference type="EMBL" id="JABBWK010000032">
    <property type="protein sequence ID" value="KAG1899466.1"/>
    <property type="molecule type" value="Genomic_DNA"/>
</dbReference>
<evidence type="ECO:0000313" key="2">
    <source>
        <dbReference type="Proteomes" id="UP001195769"/>
    </source>
</evidence>
<protein>
    <submittedName>
        <fullName evidence="1">Uncharacterized protein</fullName>
    </submittedName>
</protein>
<dbReference type="RefSeq" id="XP_041225042.1">
    <property type="nucleotide sequence ID" value="XM_041377067.1"/>
</dbReference>
<organism evidence="1 2">
    <name type="scientific">Suillus fuscotomentosus</name>
    <dbReference type="NCBI Taxonomy" id="1912939"/>
    <lineage>
        <taxon>Eukaryota</taxon>
        <taxon>Fungi</taxon>
        <taxon>Dikarya</taxon>
        <taxon>Basidiomycota</taxon>
        <taxon>Agaricomycotina</taxon>
        <taxon>Agaricomycetes</taxon>
        <taxon>Agaricomycetidae</taxon>
        <taxon>Boletales</taxon>
        <taxon>Suillineae</taxon>
        <taxon>Suillaceae</taxon>
        <taxon>Suillus</taxon>
    </lineage>
</organism>